<reference evidence="1 2" key="1">
    <citation type="journal article" date="2017" name="Genome Biol.">
        <title>New reference genome sequences of hot pepper reveal the massive evolution of plant disease-resistance genes by retroduplication.</title>
        <authorList>
            <person name="Kim S."/>
            <person name="Park J."/>
            <person name="Yeom S.I."/>
            <person name="Kim Y.M."/>
            <person name="Seo E."/>
            <person name="Kim K.T."/>
            <person name="Kim M.S."/>
            <person name="Lee J.M."/>
            <person name="Cheong K."/>
            <person name="Shin H.S."/>
            <person name="Kim S.B."/>
            <person name="Han K."/>
            <person name="Lee J."/>
            <person name="Park M."/>
            <person name="Lee H.A."/>
            <person name="Lee H.Y."/>
            <person name="Lee Y."/>
            <person name="Oh S."/>
            <person name="Lee J.H."/>
            <person name="Choi E."/>
            <person name="Choi E."/>
            <person name="Lee S.E."/>
            <person name="Jeon J."/>
            <person name="Kim H."/>
            <person name="Choi G."/>
            <person name="Song H."/>
            <person name="Lee J."/>
            <person name="Lee S.C."/>
            <person name="Kwon J.K."/>
            <person name="Lee H.Y."/>
            <person name="Koo N."/>
            <person name="Hong Y."/>
            <person name="Kim R.W."/>
            <person name="Kang W.H."/>
            <person name="Huh J.H."/>
            <person name="Kang B.C."/>
            <person name="Yang T.J."/>
            <person name="Lee Y.H."/>
            <person name="Bennetzen J.L."/>
            <person name="Choi D."/>
        </authorList>
    </citation>
    <scope>NUCLEOTIDE SEQUENCE [LARGE SCALE GENOMIC DNA]</scope>
    <source>
        <strain evidence="2">cv. PBC81</strain>
    </source>
</reference>
<dbReference type="EMBL" id="MLFT02000002">
    <property type="protein sequence ID" value="PHT55739.1"/>
    <property type="molecule type" value="Genomic_DNA"/>
</dbReference>
<accession>A0A2G2XE55</accession>
<protein>
    <submittedName>
        <fullName evidence="1">Uncharacterized protein</fullName>
    </submittedName>
</protein>
<gene>
    <name evidence="1" type="ORF">CQW23_04225</name>
</gene>
<dbReference type="PANTHER" id="PTHR46034:SF39">
    <property type="entry name" value="KELCH-LIKE PROTEIN 3 ISOFORM X1"/>
    <property type="match status" value="1"/>
</dbReference>
<sequence length="70" mass="7843">MIDHADDGHLKHEMIFLTGGYDVCAYASVAKLSEEFYAFGGGTGSLWYDIVESYNPANDEWTMCPCLKEK</sequence>
<dbReference type="SUPFAM" id="SSF117281">
    <property type="entry name" value="Kelch motif"/>
    <property type="match status" value="1"/>
</dbReference>
<evidence type="ECO:0000313" key="2">
    <source>
        <dbReference type="Proteomes" id="UP000224567"/>
    </source>
</evidence>
<keyword evidence="2" id="KW-1185">Reference proteome</keyword>
<dbReference type="GO" id="GO:0034976">
    <property type="term" value="P:response to endoplasmic reticulum stress"/>
    <property type="evidence" value="ECO:0007669"/>
    <property type="project" value="InterPro"/>
</dbReference>
<evidence type="ECO:0000313" key="1">
    <source>
        <dbReference type="EMBL" id="PHT55739.1"/>
    </source>
</evidence>
<dbReference type="Proteomes" id="UP000224567">
    <property type="component" value="Unassembled WGS sequence"/>
</dbReference>
<proteinExistence type="predicted"/>
<dbReference type="AlphaFoldDB" id="A0A2G2XE55"/>
<dbReference type="Pfam" id="PF01344">
    <property type="entry name" value="Kelch_1"/>
    <property type="match status" value="1"/>
</dbReference>
<dbReference type="PANTHER" id="PTHR46034">
    <property type="match status" value="1"/>
</dbReference>
<dbReference type="InterPro" id="IPR044832">
    <property type="entry name" value="NRP-like"/>
</dbReference>
<dbReference type="InterPro" id="IPR006652">
    <property type="entry name" value="Kelch_1"/>
</dbReference>
<organism evidence="1 2">
    <name type="scientific">Capsicum baccatum</name>
    <name type="common">Peruvian pepper</name>
    <dbReference type="NCBI Taxonomy" id="33114"/>
    <lineage>
        <taxon>Eukaryota</taxon>
        <taxon>Viridiplantae</taxon>
        <taxon>Streptophyta</taxon>
        <taxon>Embryophyta</taxon>
        <taxon>Tracheophyta</taxon>
        <taxon>Spermatophyta</taxon>
        <taxon>Magnoliopsida</taxon>
        <taxon>eudicotyledons</taxon>
        <taxon>Gunneridae</taxon>
        <taxon>Pentapetalae</taxon>
        <taxon>asterids</taxon>
        <taxon>lamiids</taxon>
        <taxon>Solanales</taxon>
        <taxon>Solanaceae</taxon>
        <taxon>Solanoideae</taxon>
        <taxon>Capsiceae</taxon>
        <taxon>Capsicum</taxon>
    </lineage>
</organism>
<comment type="caution">
    <text evidence="1">The sequence shown here is derived from an EMBL/GenBank/DDBJ whole genome shotgun (WGS) entry which is preliminary data.</text>
</comment>
<dbReference type="OrthoDB" id="45365at2759"/>
<dbReference type="InterPro" id="IPR015915">
    <property type="entry name" value="Kelch-typ_b-propeller"/>
</dbReference>
<name>A0A2G2XE55_CAPBA</name>
<dbReference type="Gene3D" id="2.120.10.80">
    <property type="entry name" value="Kelch-type beta propeller"/>
    <property type="match status" value="1"/>
</dbReference>
<reference evidence="2" key="2">
    <citation type="journal article" date="2017" name="J. Anim. Genet.">
        <title>Multiple reference genome sequences of hot pepper reveal the massive evolution of plant disease resistance genes by retroduplication.</title>
        <authorList>
            <person name="Kim S."/>
            <person name="Park J."/>
            <person name="Yeom S.-I."/>
            <person name="Kim Y.-M."/>
            <person name="Seo E."/>
            <person name="Kim K.-T."/>
            <person name="Kim M.-S."/>
            <person name="Lee J.M."/>
            <person name="Cheong K."/>
            <person name="Shin H.-S."/>
            <person name="Kim S.-B."/>
            <person name="Han K."/>
            <person name="Lee J."/>
            <person name="Park M."/>
            <person name="Lee H.-A."/>
            <person name="Lee H.-Y."/>
            <person name="Lee Y."/>
            <person name="Oh S."/>
            <person name="Lee J.H."/>
            <person name="Choi E."/>
            <person name="Choi E."/>
            <person name="Lee S.E."/>
            <person name="Jeon J."/>
            <person name="Kim H."/>
            <person name="Choi G."/>
            <person name="Song H."/>
            <person name="Lee J."/>
            <person name="Lee S.-C."/>
            <person name="Kwon J.-K."/>
            <person name="Lee H.-Y."/>
            <person name="Koo N."/>
            <person name="Hong Y."/>
            <person name="Kim R.W."/>
            <person name="Kang W.-H."/>
            <person name="Huh J.H."/>
            <person name="Kang B.-C."/>
            <person name="Yang T.-J."/>
            <person name="Lee Y.-H."/>
            <person name="Bennetzen J.L."/>
            <person name="Choi D."/>
        </authorList>
    </citation>
    <scope>NUCLEOTIDE SEQUENCE [LARGE SCALE GENOMIC DNA]</scope>
    <source>
        <strain evidence="2">cv. PBC81</strain>
    </source>
</reference>